<dbReference type="NCBIfam" id="TIGR03831">
    <property type="entry name" value="YgiT_finger"/>
    <property type="match status" value="1"/>
</dbReference>
<sequence>MQCHFCSGEMKKGRTTYTLNGHGYHLLIDNVPAWICMQCNEVYFIENAVDTIQEMIKKLDMQVNKVREEARGGGGCTAS</sequence>
<evidence type="ECO:0000313" key="2">
    <source>
        <dbReference type="Proteomes" id="UP000218615"/>
    </source>
</evidence>
<dbReference type="AlphaFoldDB" id="A0A284VR75"/>
<reference evidence="2" key="1">
    <citation type="submission" date="2017-06" db="EMBL/GenBank/DDBJ databases">
        <authorList>
            <person name="Cremers G."/>
        </authorList>
    </citation>
    <scope>NUCLEOTIDE SEQUENCE [LARGE SCALE GENOMIC DNA]</scope>
</reference>
<dbReference type="Proteomes" id="UP000218615">
    <property type="component" value="Unassembled WGS sequence"/>
</dbReference>
<evidence type="ECO:0000313" key="1">
    <source>
        <dbReference type="EMBL" id="SNQ61708.1"/>
    </source>
</evidence>
<accession>A0A284VR75</accession>
<name>A0A284VR75_9EURY</name>
<proteinExistence type="predicted"/>
<keyword evidence="2" id="KW-1185">Reference proteome</keyword>
<gene>
    <name evidence="1" type="ORF">MNV_480003</name>
</gene>
<protein>
    <submittedName>
        <fullName evidence="1">YgiT-type zinc finger domain protein</fullName>
    </submittedName>
</protein>
<dbReference type="EMBL" id="FZMP01000194">
    <property type="protein sequence ID" value="SNQ61708.1"/>
    <property type="molecule type" value="Genomic_DNA"/>
</dbReference>
<dbReference type="Gene3D" id="3.10.20.860">
    <property type="match status" value="1"/>
</dbReference>
<dbReference type="InterPro" id="IPR022453">
    <property type="entry name" value="Znf_MqsA-type"/>
</dbReference>
<organism evidence="1 2">
    <name type="scientific">Candidatus Methanoperedens nitratireducens</name>
    <dbReference type="NCBI Taxonomy" id="1392998"/>
    <lineage>
        <taxon>Archaea</taxon>
        <taxon>Methanobacteriati</taxon>
        <taxon>Methanobacteriota</taxon>
        <taxon>Stenosarchaea group</taxon>
        <taxon>Methanomicrobia</taxon>
        <taxon>Methanosarcinales</taxon>
        <taxon>ANME-2 cluster</taxon>
        <taxon>Candidatus Methanoperedentaceae</taxon>
        <taxon>Candidatus Methanoperedens</taxon>
    </lineage>
</organism>
<dbReference type="RefSeq" id="WP_096206364.1">
    <property type="nucleotide sequence ID" value="NZ_FZMP01000194.1"/>
</dbReference>